<sequence length="154" mass="17465">MVAGAAKEFRGPRRVWTPRQEQGLLLAMKEIIRLGWKCENRFRLGYLKALDQEISGFGWDDETNVVVMEDDIWETYVKATGEGVEDFVQVTQSSANRTNCKSPDNYVPQADNHLTNLFGEDIYYYNTTPLQAPVLGMTHPRPSLPKTASVRPAK</sequence>
<evidence type="ECO:0008006" key="3">
    <source>
        <dbReference type="Google" id="ProtNLM"/>
    </source>
</evidence>
<accession>A0AAE2CNC6</accession>
<protein>
    <recommendedName>
        <fullName evidence="3">Myb/SANT-like domain-containing protein</fullName>
    </recommendedName>
</protein>
<keyword evidence="2" id="KW-1185">Reference proteome</keyword>
<gene>
    <name evidence="1" type="ORF">Salat_1150700</name>
</gene>
<organism evidence="1 2">
    <name type="scientific">Sesamum alatum</name>
    <dbReference type="NCBI Taxonomy" id="300844"/>
    <lineage>
        <taxon>Eukaryota</taxon>
        <taxon>Viridiplantae</taxon>
        <taxon>Streptophyta</taxon>
        <taxon>Embryophyta</taxon>
        <taxon>Tracheophyta</taxon>
        <taxon>Spermatophyta</taxon>
        <taxon>Magnoliopsida</taxon>
        <taxon>eudicotyledons</taxon>
        <taxon>Gunneridae</taxon>
        <taxon>Pentapetalae</taxon>
        <taxon>asterids</taxon>
        <taxon>lamiids</taxon>
        <taxon>Lamiales</taxon>
        <taxon>Pedaliaceae</taxon>
        <taxon>Sesamum</taxon>
    </lineage>
</organism>
<proteinExistence type="predicted"/>
<evidence type="ECO:0000313" key="1">
    <source>
        <dbReference type="EMBL" id="KAK4428510.1"/>
    </source>
</evidence>
<dbReference type="AlphaFoldDB" id="A0AAE2CNC6"/>
<dbReference type="EMBL" id="JACGWO010000004">
    <property type="protein sequence ID" value="KAK4428510.1"/>
    <property type="molecule type" value="Genomic_DNA"/>
</dbReference>
<dbReference type="Proteomes" id="UP001293254">
    <property type="component" value="Unassembled WGS sequence"/>
</dbReference>
<evidence type="ECO:0000313" key="2">
    <source>
        <dbReference type="Proteomes" id="UP001293254"/>
    </source>
</evidence>
<name>A0AAE2CNC6_9LAMI</name>
<reference evidence="1" key="1">
    <citation type="submission" date="2020-06" db="EMBL/GenBank/DDBJ databases">
        <authorList>
            <person name="Li T."/>
            <person name="Hu X."/>
            <person name="Zhang T."/>
            <person name="Song X."/>
            <person name="Zhang H."/>
            <person name="Dai N."/>
            <person name="Sheng W."/>
            <person name="Hou X."/>
            <person name="Wei L."/>
        </authorList>
    </citation>
    <scope>NUCLEOTIDE SEQUENCE</scope>
    <source>
        <strain evidence="1">3651</strain>
        <tissue evidence="1">Leaf</tissue>
    </source>
</reference>
<comment type="caution">
    <text evidence="1">The sequence shown here is derived from an EMBL/GenBank/DDBJ whole genome shotgun (WGS) entry which is preliminary data.</text>
</comment>
<reference evidence="1" key="2">
    <citation type="journal article" date="2024" name="Plant">
        <title>Genomic evolution and insights into agronomic trait innovations of Sesamum species.</title>
        <authorList>
            <person name="Miao H."/>
            <person name="Wang L."/>
            <person name="Qu L."/>
            <person name="Liu H."/>
            <person name="Sun Y."/>
            <person name="Le M."/>
            <person name="Wang Q."/>
            <person name="Wei S."/>
            <person name="Zheng Y."/>
            <person name="Lin W."/>
            <person name="Duan Y."/>
            <person name="Cao H."/>
            <person name="Xiong S."/>
            <person name="Wang X."/>
            <person name="Wei L."/>
            <person name="Li C."/>
            <person name="Ma Q."/>
            <person name="Ju M."/>
            <person name="Zhao R."/>
            <person name="Li G."/>
            <person name="Mu C."/>
            <person name="Tian Q."/>
            <person name="Mei H."/>
            <person name="Zhang T."/>
            <person name="Gao T."/>
            <person name="Zhang H."/>
        </authorList>
    </citation>
    <scope>NUCLEOTIDE SEQUENCE</scope>
    <source>
        <strain evidence="1">3651</strain>
    </source>
</reference>